<dbReference type="STRING" id="339671.Asuc_1257"/>
<dbReference type="KEGG" id="asu:Asuc_1257"/>
<reference evidence="2" key="1">
    <citation type="journal article" date="2010" name="BMC Genomics">
        <title>A genomic perspective on the potential of Actinobacillus succinogenes for industrial succinate production.</title>
        <authorList>
            <person name="McKinlay J.B."/>
            <person name="Laivenieks M."/>
            <person name="Schindler B.D."/>
            <person name="McKinlay A.A."/>
            <person name="Siddaramappa S."/>
            <person name="Challacombe J.F."/>
            <person name="Lowry S.R."/>
            <person name="Clum A."/>
            <person name="Lapidus A.L."/>
            <person name="Burkhart K.B."/>
            <person name="Harkins V."/>
            <person name="Vieille C."/>
        </authorList>
    </citation>
    <scope>NUCLEOTIDE SEQUENCE [LARGE SCALE GENOMIC DNA]</scope>
    <source>
        <strain evidence="2">ATCC 55618 / DSM 22257 / CCUG 43843 / 130Z</strain>
    </source>
</reference>
<keyword evidence="2" id="KW-1185">Reference proteome</keyword>
<protein>
    <submittedName>
        <fullName evidence="1">Uncharacterized protein</fullName>
    </submittedName>
</protein>
<organism evidence="1 2">
    <name type="scientific">Actinobacillus succinogenes (strain ATCC 55618 / DSM 22257 / CCUG 43843 / 130Z)</name>
    <dbReference type="NCBI Taxonomy" id="339671"/>
    <lineage>
        <taxon>Bacteria</taxon>
        <taxon>Pseudomonadati</taxon>
        <taxon>Pseudomonadota</taxon>
        <taxon>Gammaproteobacteria</taxon>
        <taxon>Pasteurellales</taxon>
        <taxon>Pasteurellaceae</taxon>
        <taxon>Actinobacillus</taxon>
    </lineage>
</organism>
<name>A6VNS0_ACTSZ</name>
<dbReference type="OrthoDB" id="5679392at2"/>
<dbReference type="eggNOG" id="ENOG5033CBP">
    <property type="taxonomic scope" value="Bacteria"/>
</dbReference>
<dbReference type="RefSeq" id="WP_012072994.1">
    <property type="nucleotide sequence ID" value="NC_009655.1"/>
</dbReference>
<evidence type="ECO:0000313" key="1">
    <source>
        <dbReference type="EMBL" id="ABR74617.1"/>
    </source>
</evidence>
<sequence>MKYIEKQIEDAQTGAIANYHEVTAVNVDYVNNTVIATLASYVSRKTKEAGKSALSLNSFTLSPILPARNESAHDWCLNELIQEPSADFEPEEYPGYVNPHMFAGGKIKETDA</sequence>
<gene>
    <name evidence="1" type="ordered locus">Asuc_1257</name>
</gene>
<accession>A6VNS0</accession>
<dbReference type="HOGENOM" id="CLU_170841_0_0_6"/>
<dbReference type="EMBL" id="CP000746">
    <property type="protein sequence ID" value="ABR74617.1"/>
    <property type="molecule type" value="Genomic_DNA"/>
</dbReference>
<proteinExistence type="predicted"/>
<evidence type="ECO:0000313" key="2">
    <source>
        <dbReference type="Proteomes" id="UP000001114"/>
    </source>
</evidence>
<dbReference type="AlphaFoldDB" id="A6VNS0"/>
<dbReference type="Proteomes" id="UP000001114">
    <property type="component" value="Chromosome"/>
</dbReference>